<evidence type="ECO:0008006" key="4">
    <source>
        <dbReference type="Google" id="ProtNLM"/>
    </source>
</evidence>
<dbReference type="Pfam" id="PF03564">
    <property type="entry name" value="DUF1759"/>
    <property type="match status" value="1"/>
</dbReference>
<name>A0A182NCB8_9DIPT</name>
<evidence type="ECO:0000313" key="3">
    <source>
        <dbReference type="Proteomes" id="UP000075884"/>
    </source>
</evidence>
<evidence type="ECO:0000313" key="2">
    <source>
        <dbReference type="EnsemblMetazoa" id="ADIR005282-PA"/>
    </source>
</evidence>
<feature type="compositionally biased region" description="Polar residues" evidence="1">
    <location>
        <begin position="22"/>
        <end position="34"/>
    </location>
</feature>
<dbReference type="VEuPathDB" id="VectorBase:ADIR005282"/>
<dbReference type="AlphaFoldDB" id="A0A182NCB8"/>
<reference evidence="2" key="2">
    <citation type="submission" date="2020-05" db="UniProtKB">
        <authorList>
            <consortium name="EnsemblMetazoa"/>
        </authorList>
    </citation>
    <scope>IDENTIFICATION</scope>
    <source>
        <strain evidence="2">WRAIR2</strain>
    </source>
</reference>
<dbReference type="EnsemblMetazoa" id="ADIR005282-RA">
    <property type="protein sequence ID" value="ADIR005282-PA"/>
    <property type="gene ID" value="ADIR005282"/>
</dbReference>
<feature type="region of interest" description="Disordered" evidence="1">
    <location>
        <begin position="1"/>
        <end position="39"/>
    </location>
</feature>
<dbReference type="Proteomes" id="UP000075884">
    <property type="component" value="Unassembled WGS sequence"/>
</dbReference>
<dbReference type="STRING" id="7168.A0A182NCB8"/>
<dbReference type="PANTHER" id="PTHR47331">
    <property type="entry name" value="PHD-TYPE DOMAIN-CONTAINING PROTEIN"/>
    <property type="match status" value="1"/>
</dbReference>
<accession>A0A182NCB8</accession>
<sequence>MERKIEGRMMPSAPRVSYGVPSASSTAWGQTTTEGTHELTHIQRSARQAVTGKLPSFSGNPEEWAMFIASYEETTRLCGYTDGENILRLQLALKGKALKAVQCRLRHAKNLPEVMETLRAMYGRPELVINTLLEQVRRTPPPKADNLESLVDYGLAVEEICAIVRSSCTEHRFDGPLLQELMRNTKEAALLVTPPSTNRDDKRDGKWDEKRLTRYVNIHTPGRPNPQPQSTTTCACEERCRQLDCCEAFLKLPAAKRWKHVRENHFCSGCLKRHRNECRDKRTCGRNGCALNHHPLLHDNPATPEGSQPDVMLRYVPVTLYGRGKRVDTVALLDEGSTVTLMEHQLMKELELEGSTKPLCLSWTGGQAREENDSKVTNLFVSGKRPPTTICSGRWSMA</sequence>
<organism evidence="2 3">
    <name type="scientific">Anopheles dirus</name>
    <dbReference type="NCBI Taxonomy" id="7168"/>
    <lineage>
        <taxon>Eukaryota</taxon>
        <taxon>Metazoa</taxon>
        <taxon>Ecdysozoa</taxon>
        <taxon>Arthropoda</taxon>
        <taxon>Hexapoda</taxon>
        <taxon>Insecta</taxon>
        <taxon>Pterygota</taxon>
        <taxon>Neoptera</taxon>
        <taxon>Endopterygota</taxon>
        <taxon>Diptera</taxon>
        <taxon>Nematocera</taxon>
        <taxon>Culicoidea</taxon>
        <taxon>Culicidae</taxon>
        <taxon>Anophelinae</taxon>
        <taxon>Anopheles</taxon>
    </lineage>
</organism>
<dbReference type="InterPro" id="IPR005312">
    <property type="entry name" value="DUF1759"/>
</dbReference>
<keyword evidence="3" id="KW-1185">Reference proteome</keyword>
<proteinExistence type="predicted"/>
<protein>
    <recommendedName>
        <fullName evidence="4">Peptidase A2 domain-containing protein</fullName>
    </recommendedName>
</protein>
<reference evidence="3" key="1">
    <citation type="submission" date="2013-03" db="EMBL/GenBank/DDBJ databases">
        <title>The Genome Sequence of Anopheles dirus WRAIR2.</title>
        <authorList>
            <consortium name="The Broad Institute Genomics Platform"/>
            <person name="Neafsey D.E."/>
            <person name="Walton C."/>
            <person name="Walker B."/>
            <person name="Young S.K."/>
            <person name="Zeng Q."/>
            <person name="Gargeya S."/>
            <person name="Fitzgerald M."/>
            <person name="Haas B."/>
            <person name="Abouelleil A."/>
            <person name="Allen A.W."/>
            <person name="Alvarado L."/>
            <person name="Arachchi H.M."/>
            <person name="Berlin A.M."/>
            <person name="Chapman S.B."/>
            <person name="Gainer-Dewar J."/>
            <person name="Goldberg J."/>
            <person name="Griggs A."/>
            <person name="Gujja S."/>
            <person name="Hansen M."/>
            <person name="Howarth C."/>
            <person name="Imamovic A."/>
            <person name="Ireland A."/>
            <person name="Larimer J."/>
            <person name="McCowan C."/>
            <person name="Murphy C."/>
            <person name="Pearson M."/>
            <person name="Poon T.W."/>
            <person name="Priest M."/>
            <person name="Roberts A."/>
            <person name="Saif S."/>
            <person name="Shea T."/>
            <person name="Sisk P."/>
            <person name="Sykes S."/>
            <person name="Wortman J."/>
            <person name="Nusbaum C."/>
            <person name="Birren B."/>
        </authorList>
    </citation>
    <scope>NUCLEOTIDE SEQUENCE [LARGE SCALE GENOMIC DNA]</scope>
    <source>
        <strain evidence="3">WRAIR2</strain>
    </source>
</reference>
<evidence type="ECO:0000256" key="1">
    <source>
        <dbReference type="SAM" id="MobiDB-lite"/>
    </source>
</evidence>
<dbReference type="PANTHER" id="PTHR47331:SF1">
    <property type="entry name" value="GAG-LIKE PROTEIN"/>
    <property type="match status" value="1"/>
</dbReference>